<dbReference type="STRING" id="1423727.FC34_GL001616"/>
<evidence type="ECO:0000256" key="2">
    <source>
        <dbReference type="ARBA" id="ARBA00022679"/>
    </source>
</evidence>
<organism evidence="4 5">
    <name type="scientific">Lacticaseibacillus brantae DSM 23927</name>
    <dbReference type="NCBI Taxonomy" id="1423727"/>
    <lineage>
        <taxon>Bacteria</taxon>
        <taxon>Bacillati</taxon>
        <taxon>Bacillota</taxon>
        <taxon>Bacilli</taxon>
        <taxon>Lactobacillales</taxon>
        <taxon>Lactobacillaceae</taxon>
        <taxon>Lacticaseibacillus</taxon>
    </lineage>
</organism>
<evidence type="ECO:0000313" key="5">
    <source>
        <dbReference type="Proteomes" id="UP000051672"/>
    </source>
</evidence>
<dbReference type="RefSeq" id="WP_057894889.1">
    <property type="nucleotide sequence ID" value="NZ_AYZQ01000004.1"/>
</dbReference>
<sequence length="200" mass="21549">MQHYYTNDPDLAHDESQFDFDLAGRTLHFTTDNGVFSKRTIDYGSRVLIDAVIGESLPAGNILDVGTGYGPIGLALASHYPDRTVVMSDVNERALALAKRNAEANQISNVEILESAAYEAITGQYGVVVTNPPIRAGKDVVSAIIAGAADFLTPGGQLYVVIQKKQGAPSALKLMQATYADAEILKKDRGYYILKAEQAQ</sequence>
<keyword evidence="5" id="KW-1185">Reference proteome</keyword>
<dbReference type="Pfam" id="PF05175">
    <property type="entry name" value="MTS"/>
    <property type="match status" value="1"/>
</dbReference>
<dbReference type="SUPFAM" id="SSF53335">
    <property type="entry name" value="S-adenosyl-L-methionine-dependent methyltransferases"/>
    <property type="match status" value="1"/>
</dbReference>
<dbReference type="OrthoDB" id="9764961at2"/>
<protein>
    <submittedName>
        <fullName evidence="4">16S rRNA m(2)G 1207 methyltransferase</fullName>
    </submittedName>
</protein>
<feature type="domain" description="Methyltransferase small" evidence="3">
    <location>
        <begin position="27"/>
        <end position="195"/>
    </location>
</feature>
<dbReference type="GO" id="GO:0008757">
    <property type="term" value="F:S-adenosylmethionine-dependent methyltransferase activity"/>
    <property type="evidence" value="ECO:0007669"/>
    <property type="project" value="InterPro"/>
</dbReference>
<dbReference type="AlphaFoldDB" id="A0A0R2AW75"/>
<accession>A0A0R2AW75</accession>
<keyword evidence="2 4" id="KW-0808">Transferase</keyword>
<dbReference type="PANTHER" id="PTHR47816">
    <property type="entry name" value="RIBOSOMAL RNA SMALL SUBUNIT METHYLTRANSFERASE C"/>
    <property type="match status" value="1"/>
</dbReference>
<comment type="caution">
    <text evidence="4">The sequence shown here is derived from an EMBL/GenBank/DDBJ whole genome shotgun (WGS) entry which is preliminary data.</text>
</comment>
<dbReference type="Gene3D" id="3.40.50.150">
    <property type="entry name" value="Vaccinia Virus protein VP39"/>
    <property type="match status" value="1"/>
</dbReference>
<dbReference type="PANTHER" id="PTHR47816:SF4">
    <property type="entry name" value="RIBOSOMAL RNA SMALL SUBUNIT METHYLTRANSFERASE C"/>
    <property type="match status" value="1"/>
</dbReference>
<keyword evidence="1 4" id="KW-0489">Methyltransferase</keyword>
<dbReference type="CDD" id="cd02440">
    <property type="entry name" value="AdoMet_MTases"/>
    <property type="match status" value="1"/>
</dbReference>
<dbReference type="InterPro" id="IPR007848">
    <property type="entry name" value="Small_mtfrase_dom"/>
</dbReference>
<evidence type="ECO:0000259" key="3">
    <source>
        <dbReference type="Pfam" id="PF05175"/>
    </source>
</evidence>
<dbReference type="GO" id="GO:0032259">
    <property type="term" value="P:methylation"/>
    <property type="evidence" value="ECO:0007669"/>
    <property type="project" value="UniProtKB-KW"/>
</dbReference>
<dbReference type="Proteomes" id="UP000051672">
    <property type="component" value="Unassembled WGS sequence"/>
</dbReference>
<evidence type="ECO:0000313" key="4">
    <source>
        <dbReference type="EMBL" id="KRM71501.1"/>
    </source>
</evidence>
<dbReference type="InterPro" id="IPR029063">
    <property type="entry name" value="SAM-dependent_MTases_sf"/>
</dbReference>
<dbReference type="InterPro" id="IPR046977">
    <property type="entry name" value="RsmC/RlmG"/>
</dbReference>
<gene>
    <name evidence="4" type="ORF">FC34_GL001616</name>
</gene>
<proteinExistence type="predicted"/>
<dbReference type="EMBL" id="AYZQ01000004">
    <property type="protein sequence ID" value="KRM71501.1"/>
    <property type="molecule type" value="Genomic_DNA"/>
</dbReference>
<name>A0A0R2AW75_9LACO</name>
<dbReference type="PATRIC" id="fig|1423727.3.peg.1638"/>
<reference evidence="4 5" key="1">
    <citation type="journal article" date="2015" name="Genome Announc.">
        <title>Expanding the biotechnology potential of lactobacilli through comparative genomics of 213 strains and associated genera.</title>
        <authorList>
            <person name="Sun Z."/>
            <person name="Harris H.M."/>
            <person name="McCann A."/>
            <person name="Guo C."/>
            <person name="Argimon S."/>
            <person name="Zhang W."/>
            <person name="Yang X."/>
            <person name="Jeffery I.B."/>
            <person name="Cooney J.C."/>
            <person name="Kagawa T.F."/>
            <person name="Liu W."/>
            <person name="Song Y."/>
            <person name="Salvetti E."/>
            <person name="Wrobel A."/>
            <person name="Rasinkangas P."/>
            <person name="Parkhill J."/>
            <person name="Rea M.C."/>
            <person name="O'Sullivan O."/>
            <person name="Ritari J."/>
            <person name="Douillard F.P."/>
            <person name="Paul Ross R."/>
            <person name="Yang R."/>
            <person name="Briner A.E."/>
            <person name="Felis G.E."/>
            <person name="de Vos W.M."/>
            <person name="Barrangou R."/>
            <person name="Klaenhammer T.R."/>
            <person name="Caufield P.W."/>
            <person name="Cui Y."/>
            <person name="Zhang H."/>
            <person name="O'Toole P.W."/>
        </authorList>
    </citation>
    <scope>NUCLEOTIDE SEQUENCE [LARGE SCALE GENOMIC DNA]</scope>
    <source>
        <strain evidence="4 5">DSM 23927</strain>
    </source>
</reference>
<evidence type="ECO:0000256" key="1">
    <source>
        <dbReference type="ARBA" id="ARBA00022603"/>
    </source>
</evidence>